<organism evidence="2 5">
    <name type="scientific">Pseudoduganella umbonata</name>
    <dbReference type="NCBI Taxonomy" id="864828"/>
    <lineage>
        <taxon>Bacteria</taxon>
        <taxon>Pseudomonadati</taxon>
        <taxon>Pseudomonadota</taxon>
        <taxon>Betaproteobacteria</taxon>
        <taxon>Burkholderiales</taxon>
        <taxon>Oxalobacteraceae</taxon>
        <taxon>Telluria group</taxon>
        <taxon>Pseudoduganella</taxon>
    </lineage>
</organism>
<feature type="signal peptide" evidence="1">
    <location>
        <begin position="1"/>
        <end position="26"/>
    </location>
</feature>
<evidence type="ECO:0000313" key="5">
    <source>
        <dbReference type="Proteomes" id="UP000584325"/>
    </source>
</evidence>
<evidence type="ECO:0000256" key="1">
    <source>
        <dbReference type="SAM" id="SignalP"/>
    </source>
</evidence>
<dbReference type="Pfam" id="PF06674">
    <property type="entry name" value="DUF1176"/>
    <property type="match status" value="1"/>
</dbReference>
<reference evidence="3 4" key="1">
    <citation type="submission" date="2019-05" db="EMBL/GenBank/DDBJ databases">
        <title>Draft Genome Sequences of Six Type Strains of the Genus Massilia.</title>
        <authorList>
            <person name="Miess H."/>
            <person name="Frediansyhah A."/>
            <person name="Gross H."/>
        </authorList>
    </citation>
    <scope>NUCLEOTIDE SEQUENCE [LARGE SCALE GENOMIC DNA]</scope>
    <source>
        <strain evidence="3 4">DSMZ 26121</strain>
    </source>
</reference>
<name>A0A4P8HN81_9BURK</name>
<evidence type="ECO:0000313" key="2">
    <source>
        <dbReference type="EMBL" id="MBB3219809.1"/>
    </source>
</evidence>
<dbReference type="OrthoDB" id="6183301at2"/>
<dbReference type="RefSeq" id="WP_137312734.1">
    <property type="nucleotide sequence ID" value="NZ_CP040017.1"/>
</dbReference>
<evidence type="ECO:0000313" key="3">
    <source>
        <dbReference type="EMBL" id="QCP09848.1"/>
    </source>
</evidence>
<dbReference type="Proteomes" id="UP000298763">
    <property type="component" value="Chromosome"/>
</dbReference>
<dbReference type="InterPro" id="IPR009560">
    <property type="entry name" value="DUF1176"/>
</dbReference>
<evidence type="ECO:0000313" key="4">
    <source>
        <dbReference type="Proteomes" id="UP000298763"/>
    </source>
</evidence>
<reference evidence="2 5" key="2">
    <citation type="submission" date="2020-08" db="EMBL/GenBank/DDBJ databases">
        <title>Genomic Encyclopedia of Type Strains, Phase III (KMG-III): the genomes of soil and plant-associated and newly described type strains.</title>
        <authorList>
            <person name="Whitman W."/>
        </authorList>
    </citation>
    <scope>NUCLEOTIDE SEQUENCE [LARGE SCALE GENOMIC DNA]</scope>
    <source>
        <strain evidence="2 5">CECT 7753</strain>
    </source>
</reference>
<accession>A0A4P8HN81</accession>
<dbReference type="EMBL" id="CP040017">
    <property type="protein sequence ID" value="QCP09848.1"/>
    <property type="molecule type" value="Genomic_DNA"/>
</dbReference>
<protein>
    <submittedName>
        <fullName evidence="3">DUF1176 domain-containing protein</fullName>
    </submittedName>
</protein>
<proteinExistence type="predicted"/>
<sequence>MTISGPLRTAFLAAALSAPLLCAAQAYEDWTVQCDNVNHCEAVGYGPDRDTAQWIAVQLVRDAGPATPVTVRIIVAGDGPGEPVDITITVDNSPPVRVRANQPIPKEAAHKLLGRMIDGRAGVLDDGAQQWALPLAGTKAALLRMDALQGRLETPGALVRRGGRPEAAVPAAPAMPALRAAPSADEIHDREIEAALLAELGPSEEGWGGHLGLYRLSNGQILVLLESDRGPTSSYYEAWLANGKPPYQPRRIDLPTNGLASDGLANADFDGQVLGSYSGRTLSDCFHVSKWLWTGSRFELLAMHHADHCRGMLASIDNRKWVARKAPPVSPQHGQKH</sequence>
<dbReference type="Proteomes" id="UP000584325">
    <property type="component" value="Unassembled WGS sequence"/>
</dbReference>
<dbReference type="EMBL" id="JACHXS010000001">
    <property type="protein sequence ID" value="MBB3219809.1"/>
    <property type="molecule type" value="Genomic_DNA"/>
</dbReference>
<dbReference type="AlphaFoldDB" id="A0A4P8HN81"/>
<keyword evidence="4" id="KW-1185">Reference proteome</keyword>
<gene>
    <name evidence="3" type="ORF">FCL38_04980</name>
    <name evidence="2" type="ORF">FHS02_000596</name>
</gene>
<keyword evidence="1" id="KW-0732">Signal</keyword>
<feature type="chain" id="PRO_5044607276" evidence="1">
    <location>
        <begin position="27"/>
        <end position="337"/>
    </location>
</feature>